<organism evidence="2">
    <name type="scientific">marine sediment metagenome</name>
    <dbReference type="NCBI Taxonomy" id="412755"/>
    <lineage>
        <taxon>unclassified sequences</taxon>
        <taxon>metagenomes</taxon>
        <taxon>ecological metagenomes</taxon>
    </lineage>
</organism>
<name>X1UEX8_9ZZZZ</name>
<reference evidence="2" key="1">
    <citation type="journal article" date="2014" name="Front. Microbiol.">
        <title>High frequency of phylogenetically diverse reductive dehalogenase-homologous genes in deep subseafloor sedimentary metagenomes.</title>
        <authorList>
            <person name="Kawai M."/>
            <person name="Futagami T."/>
            <person name="Toyoda A."/>
            <person name="Takaki Y."/>
            <person name="Nishi S."/>
            <person name="Hori S."/>
            <person name="Arai W."/>
            <person name="Tsubouchi T."/>
            <person name="Morono Y."/>
            <person name="Uchiyama I."/>
            <person name="Ito T."/>
            <person name="Fujiyama A."/>
            <person name="Inagaki F."/>
            <person name="Takami H."/>
        </authorList>
    </citation>
    <scope>NUCLEOTIDE SEQUENCE</scope>
    <source>
        <strain evidence="2">Expedition CK06-06</strain>
    </source>
</reference>
<feature type="transmembrane region" description="Helical" evidence="1">
    <location>
        <begin position="67"/>
        <end position="89"/>
    </location>
</feature>
<feature type="transmembrane region" description="Helical" evidence="1">
    <location>
        <begin position="205"/>
        <end position="225"/>
    </location>
</feature>
<keyword evidence="1" id="KW-1133">Transmembrane helix</keyword>
<dbReference type="InterPro" id="IPR007294">
    <property type="entry name" value="DUF401"/>
</dbReference>
<feature type="transmembrane region" description="Helical" evidence="1">
    <location>
        <begin position="110"/>
        <end position="131"/>
    </location>
</feature>
<evidence type="ECO:0000256" key="1">
    <source>
        <dbReference type="SAM" id="Phobius"/>
    </source>
</evidence>
<comment type="caution">
    <text evidence="2">The sequence shown here is derived from an EMBL/GenBank/DDBJ whole genome shotgun (WGS) entry which is preliminary data.</text>
</comment>
<sequence>VVLGISAIIFGLLTQVNIINSMIEVIINPSIVLLALSVLLIPILGGIMEESGLMLELIQKLKVSKKVALMVSPALFGLLPVAGGALMSAPIVDQIDLALDSNRKVGINVWYRHVLLLIYPLSSAILVASVLSGISLYIIVLALLIPFILMVFVGYFTLLKPVDKSKESTNRNLKRVFHNLIPLIVAPIVDFLGRLFFPISFPELFVFIGLIISISIALKFAKMNVFNIKEISRKMKVWRFPLLIISMFLFLSIFLESGVPEQIS</sequence>
<dbReference type="PANTHER" id="PTHR39556:SF1">
    <property type="entry name" value="PROTEIN, PUTATIVE-RELATED"/>
    <property type="match status" value="1"/>
</dbReference>
<dbReference type="AlphaFoldDB" id="X1UEX8"/>
<feature type="transmembrane region" description="Helical" evidence="1">
    <location>
        <begin position="137"/>
        <end position="159"/>
    </location>
</feature>
<dbReference type="PANTHER" id="PTHR39556">
    <property type="entry name" value="PROTEIN, PUTATIVE-RELATED"/>
    <property type="match status" value="1"/>
</dbReference>
<feature type="non-terminal residue" evidence="2">
    <location>
        <position position="1"/>
    </location>
</feature>
<dbReference type="EMBL" id="BARW01023673">
    <property type="protein sequence ID" value="GAI98425.1"/>
    <property type="molecule type" value="Genomic_DNA"/>
</dbReference>
<keyword evidence="1" id="KW-0812">Transmembrane</keyword>
<feature type="transmembrane region" description="Helical" evidence="1">
    <location>
        <begin position="237"/>
        <end position="255"/>
    </location>
</feature>
<keyword evidence="1" id="KW-0472">Membrane</keyword>
<accession>X1UEX8</accession>
<evidence type="ECO:0008006" key="3">
    <source>
        <dbReference type="Google" id="ProtNLM"/>
    </source>
</evidence>
<protein>
    <recommendedName>
        <fullName evidence="3">DUF401 family protein</fullName>
    </recommendedName>
</protein>
<evidence type="ECO:0000313" key="2">
    <source>
        <dbReference type="EMBL" id="GAI98425.1"/>
    </source>
</evidence>
<feature type="non-terminal residue" evidence="2">
    <location>
        <position position="264"/>
    </location>
</feature>
<feature type="transmembrane region" description="Helical" evidence="1">
    <location>
        <begin position="25"/>
        <end position="47"/>
    </location>
</feature>
<gene>
    <name evidence="2" type="ORF">S12H4_39210</name>
</gene>
<dbReference type="Pfam" id="PF04165">
    <property type="entry name" value="DUF401"/>
    <property type="match status" value="1"/>
</dbReference>
<proteinExistence type="predicted"/>